<feature type="region of interest" description="Disordered" evidence="8">
    <location>
        <begin position="457"/>
        <end position="490"/>
    </location>
</feature>
<name>A0A8K0EL20_BRALA</name>
<proteinExistence type="inferred from homology"/>
<dbReference type="Proteomes" id="UP000838412">
    <property type="component" value="Chromosome 2"/>
</dbReference>
<dbReference type="Pfam" id="PF09815">
    <property type="entry name" value="XK-related"/>
    <property type="match status" value="1"/>
</dbReference>
<feature type="transmembrane region" description="Helical" evidence="7">
    <location>
        <begin position="296"/>
        <end position="314"/>
    </location>
</feature>
<protein>
    <recommendedName>
        <fullName evidence="7">XK-related protein</fullName>
    </recommendedName>
</protein>
<comment type="similarity">
    <text evidence="2 7">Belongs to the XK family.</text>
</comment>
<sequence>MASGRVNANTMSSSNRPETPEPHGCAGLKSRYDRFLVWLYEEEFTYIDALFVIVGIVTFLADIVSDVVLAVTNYFLQGYYGWFAMTIAFVLLPSIVLQLCSIRWYLQDRSRVPESDRAGVLSCVWRGLLHFLQLGTMWRCVQALVYGFRSRRDHKSWYHLWLAEWTDVCLLRMFEAFLESAPQLVLQLYIMQVRGQGDVLTVLAVGTSLASLSVALVSYHKSLREALPNAERITYTGVVLWTLWRLCTISARVVAISLFASHFHWYTFAILGGHFVIMFVWRSCQDIKFYDSRVEQTGFNIVIAFVNIFSWLSMVQESRSRYRATAFYALVYAENAAMAGLWYWKMRQAGLRPAYLTPALLLVYVGFFVGIIFMSLHYLFCHPKEIPICIRPFDDVDGPEKGSGSEVDEVDGDVGDNNKAEETSEMKDRCRAKVPALNFGFTCRWKVSEDDVKNFERRLSRSSTGRSSTDGKRKSNGEKPAHDQTIGRTVSVDCGNPLENFYRECESCV</sequence>
<feature type="transmembrane region" description="Helical" evidence="7">
    <location>
        <begin position="199"/>
        <end position="217"/>
    </location>
</feature>
<feature type="transmembrane region" description="Helical" evidence="7">
    <location>
        <begin position="356"/>
        <end position="380"/>
    </location>
</feature>
<dbReference type="InterPro" id="IPR050895">
    <property type="entry name" value="XK-related_scramblase"/>
</dbReference>
<gene>
    <name evidence="9" type="primary">XKR7</name>
    <name evidence="9" type="ORF">BLAG_LOCUS14294</name>
</gene>
<organism evidence="9 10">
    <name type="scientific">Branchiostoma lanceolatum</name>
    <name type="common">Common lancelet</name>
    <name type="synonym">Amphioxus lanceolatum</name>
    <dbReference type="NCBI Taxonomy" id="7740"/>
    <lineage>
        <taxon>Eukaryota</taxon>
        <taxon>Metazoa</taxon>
        <taxon>Chordata</taxon>
        <taxon>Cephalochordata</taxon>
        <taxon>Leptocardii</taxon>
        <taxon>Amphioxiformes</taxon>
        <taxon>Branchiostomatidae</taxon>
        <taxon>Branchiostoma</taxon>
    </lineage>
</organism>
<comment type="subcellular location">
    <subcellularLocation>
        <location evidence="1">Cell membrane</location>
        <topology evidence="1">Multi-pass membrane protein</topology>
    </subcellularLocation>
    <subcellularLocation>
        <location evidence="7">Membrane</location>
        <topology evidence="7">Multi-pass membrane protein</topology>
    </subcellularLocation>
</comment>
<dbReference type="GO" id="GO:1902742">
    <property type="term" value="P:apoptotic process involved in development"/>
    <property type="evidence" value="ECO:0007669"/>
    <property type="project" value="TreeGrafter"/>
</dbReference>
<feature type="transmembrane region" description="Helical" evidence="7">
    <location>
        <begin position="265"/>
        <end position="284"/>
    </location>
</feature>
<keyword evidence="5 7" id="KW-1133">Transmembrane helix</keyword>
<dbReference type="PANTHER" id="PTHR16024:SF6">
    <property type="entry name" value="XK-RELATED PROTEIN"/>
    <property type="match status" value="1"/>
</dbReference>
<keyword evidence="10" id="KW-1185">Reference proteome</keyword>
<accession>A0A8K0EL20</accession>
<feature type="compositionally biased region" description="Basic and acidic residues" evidence="8">
    <location>
        <begin position="469"/>
        <end position="482"/>
    </location>
</feature>
<dbReference type="GO" id="GO:0070782">
    <property type="term" value="P:phosphatidylserine exposure on apoptotic cell surface"/>
    <property type="evidence" value="ECO:0007669"/>
    <property type="project" value="TreeGrafter"/>
</dbReference>
<evidence type="ECO:0000256" key="3">
    <source>
        <dbReference type="ARBA" id="ARBA00022475"/>
    </source>
</evidence>
<evidence type="ECO:0000313" key="10">
    <source>
        <dbReference type="Proteomes" id="UP000838412"/>
    </source>
</evidence>
<reference evidence="9" key="1">
    <citation type="submission" date="2022-01" db="EMBL/GenBank/DDBJ databases">
        <authorList>
            <person name="Braso-Vives M."/>
        </authorList>
    </citation>
    <scope>NUCLEOTIDE SEQUENCE</scope>
</reference>
<feature type="transmembrane region" description="Helical" evidence="7">
    <location>
        <begin position="326"/>
        <end position="344"/>
    </location>
</feature>
<feature type="compositionally biased region" description="Polar residues" evidence="8">
    <location>
        <begin position="1"/>
        <end position="17"/>
    </location>
</feature>
<evidence type="ECO:0000256" key="5">
    <source>
        <dbReference type="ARBA" id="ARBA00022989"/>
    </source>
</evidence>
<dbReference type="OrthoDB" id="6356248at2759"/>
<keyword evidence="3" id="KW-1003">Cell membrane</keyword>
<evidence type="ECO:0000256" key="2">
    <source>
        <dbReference type="ARBA" id="ARBA00008789"/>
    </source>
</evidence>
<evidence type="ECO:0000256" key="7">
    <source>
        <dbReference type="RuleBase" id="RU910716"/>
    </source>
</evidence>
<dbReference type="PANTHER" id="PTHR16024">
    <property type="entry name" value="XK-RELATED PROTEIN"/>
    <property type="match status" value="1"/>
</dbReference>
<keyword evidence="6 7" id="KW-0472">Membrane</keyword>
<dbReference type="InterPro" id="IPR018629">
    <property type="entry name" value="XK-rel"/>
</dbReference>
<evidence type="ECO:0000256" key="6">
    <source>
        <dbReference type="ARBA" id="ARBA00023136"/>
    </source>
</evidence>
<feature type="region of interest" description="Disordered" evidence="8">
    <location>
        <begin position="1"/>
        <end position="24"/>
    </location>
</feature>
<dbReference type="GO" id="GO:0005886">
    <property type="term" value="C:plasma membrane"/>
    <property type="evidence" value="ECO:0007669"/>
    <property type="project" value="UniProtKB-SubCell"/>
</dbReference>
<dbReference type="EMBL" id="OV696687">
    <property type="protein sequence ID" value="CAH1255130.1"/>
    <property type="molecule type" value="Genomic_DNA"/>
</dbReference>
<dbReference type="AlphaFoldDB" id="A0A8K0EL20"/>
<evidence type="ECO:0000256" key="8">
    <source>
        <dbReference type="SAM" id="MobiDB-lite"/>
    </source>
</evidence>
<evidence type="ECO:0000256" key="1">
    <source>
        <dbReference type="ARBA" id="ARBA00004651"/>
    </source>
</evidence>
<evidence type="ECO:0000256" key="4">
    <source>
        <dbReference type="ARBA" id="ARBA00022692"/>
    </source>
</evidence>
<feature type="compositionally biased region" description="Basic and acidic residues" evidence="8">
    <location>
        <begin position="416"/>
        <end position="426"/>
    </location>
</feature>
<feature type="transmembrane region" description="Helical" evidence="7">
    <location>
        <begin position="49"/>
        <end position="76"/>
    </location>
</feature>
<feature type="transmembrane region" description="Helical" evidence="7">
    <location>
        <begin position="82"/>
        <end position="106"/>
    </location>
</feature>
<feature type="region of interest" description="Disordered" evidence="8">
    <location>
        <begin position="400"/>
        <end position="426"/>
    </location>
</feature>
<feature type="transmembrane region" description="Helical" evidence="7">
    <location>
        <begin position="238"/>
        <end position="259"/>
    </location>
</feature>
<dbReference type="GO" id="GO:0043652">
    <property type="term" value="P:engulfment of apoptotic cell"/>
    <property type="evidence" value="ECO:0007669"/>
    <property type="project" value="TreeGrafter"/>
</dbReference>
<evidence type="ECO:0000313" key="9">
    <source>
        <dbReference type="EMBL" id="CAH1255130.1"/>
    </source>
</evidence>
<keyword evidence="4 7" id="KW-0812">Transmembrane</keyword>